<dbReference type="Proteomes" id="UP000887159">
    <property type="component" value="Unassembled WGS sequence"/>
</dbReference>
<gene>
    <name evidence="1" type="ORF">TNCV_3876891</name>
</gene>
<organism evidence="1 2">
    <name type="scientific">Trichonephila clavipes</name>
    <name type="common">Golden silk orbweaver</name>
    <name type="synonym">Nephila clavipes</name>
    <dbReference type="NCBI Taxonomy" id="2585209"/>
    <lineage>
        <taxon>Eukaryota</taxon>
        <taxon>Metazoa</taxon>
        <taxon>Ecdysozoa</taxon>
        <taxon>Arthropoda</taxon>
        <taxon>Chelicerata</taxon>
        <taxon>Arachnida</taxon>
        <taxon>Araneae</taxon>
        <taxon>Araneomorphae</taxon>
        <taxon>Entelegynae</taxon>
        <taxon>Araneoidea</taxon>
        <taxon>Nephilidae</taxon>
        <taxon>Trichonephila</taxon>
    </lineage>
</organism>
<comment type="caution">
    <text evidence="1">The sequence shown here is derived from an EMBL/GenBank/DDBJ whole genome shotgun (WGS) entry which is preliminary data.</text>
</comment>
<proteinExistence type="predicted"/>
<reference evidence="1" key="1">
    <citation type="submission" date="2020-08" db="EMBL/GenBank/DDBJ databases">
        <title>Multicomponent nature underlies the extraordinary mechanical properties of spider dragline silk.</title>
        <authorList>
            <person name="Kono N."/>
            <person name="Nakamura H."/>
            <person name="Mori M."/>
            <person name="Yoshida Y."/>
            <person name="Ohtoshi R."/>
            <person name="Malay A.D."/>
            <person name="Moran D.A.P."/>
            <person name="Tomita M."/>
            <person name="Numata K."/>
            <person name="Arakawa K."/>
        </authorList>
    </citation>
    <scope>NUCLEOTIDE SEQUENCE</scope>
</reference>
<evidence type="ECO:0000313" key="1">
    <source>
        <dbReference type="EMBL" id="GFY19001.1"/>
    </source>
</evidence>
<evidence type="ECO:0000313" key="2">
    <source>
        <dbReference type="Proteomes" id="UP000887159"/>
    </source>
</evidence>
<dbReference type="AlphaFoldDB" id="A0A8X6ST39"/>
<protein>
    <submittedName>
        <fullName evidence="1">Uncharacterized protein</fullName>
    </submittedName>
</protein>
<dbReference type="EMBL" id="BMAU01021350">
    <property type="protein sequence ID" value="GFY19001.1"/>
    <property type="molecule type" value="Genomic_DNA"/>
</dbReference>
<accession>A0A8X6ST39</accession>
<sequence length="84" mass="9860">MIFSDGDGDAAQRRHLQVWPESKTHVSCSLRLRNEPMFKVKFPLQDNPTEILLRICRGDNVALVRRQEKTIKLFLCNMRKIHVL</sequence>
<name>A0A8X6ST39_TRICX</name>
<keyword evidence="2" id="KW-1185">Reference proteome</keyword>